<dbReference type="EnsemblPlants" id="evm.model.06.888">
    <property type="protein sequence ID" value="cds.evm.model.06.888"/>
    <property type="gene ID" value="evm.TU.06.888"/>
</dbReference>
<dbReference type="Proteomes" id="UP000596661">
    <property type="component" value="Chromosome 6"/>
</dbReference>
<dbReference type="Gramene" id="evm.model.06.888">
    <property type="protein sequence ID" value="cds.evm.model.06.888"/>
    <property type="gene ID" value="evm.TU.06.888"/>
</dbReference>
<sequence>MSDRVGRGDSRWQFRSLKGVGLISEESSSEELTIFLAGESARFVKVAAAASTIHSTMVWIEVCFTCEVDLGASGIGLGVVRLGTVGFRDAGLSPPLGCDPTREEKQLSSVRRRLWRRRSLRVTLRVLTTVSICKAS</sequence>
<accession>A0A803Q0E2</accession>
<dbReference type="AlphaFoldDB" id="A0A803Q0E2"/>
<evidence type="ECO:0000313" key="2">
    <source>
        <dbReference type="Proteomes" id="UP000596661"/>
    </source>
</evidence>
<name>A0A803Q0E2_CANSA</name>
<evidence type="ECO:0000313" key="1">
    <source>
        <dbReference type="EnsemblPlants" id="cds.evm.model.06.888"/>
    </source>
</evidence>
<proteinExistence type="predicted"/>
<reference evidence="1" key="2">
    <citation type="submission" date="2021-03" db="UniProtKB">
        <authorList>
            <consortium name="EnsemblPlants"/>
        </authorList>
    </citation>
    <scope>IDENTIFICATION</scope>
</reference>
<organism evidence="1 2">
    <name type="scientific">Cannabis sativa</name>
    <name type="common">Hemp</name>
    <name type="synonym">Marijuana</name>
    <dbReference type="NCBI Taxonomy" id="3483"/>
    <lineage>
        <taxon>Eukaryota</taxon>
        <taxon>Viridiplantae</taxon>
        <taxon>Streptophyta</taxon>
        <taxon>Embryophyta</taxon>
        <taxon>Tracheophyta</taxon>
        <taxon>Spermatophyta</taxon>
        <taxon>Magnoliopsida</taxon>
        <taxon>eudicotyledons</taxon>
        <taxon>Gunneridae</taxon>
        <taxon>Pentapetalae</taxon>
        <taxon>rosids</taxon>
        <taxon>fabids</taxon>
        <taxon>Rosales</taxon>
        <taxon>Cannabaceae</taxon>
        <taxon>Cannabis</taxon>
    </lineage>
</organism>
<dbReference type="EMBL" id="UZAU01000584">
    <property type="status" value="NOT_ANNOTATED_CDS"/>
    <property type="molecule type" value="Genomic_DNA"/>
</dbReference>
<reference evidence="1" key="1">
    <citation type="submission" date="2018-11" db="EMBL/GenBank/DDBJ databases">
        <authorList>
            <person name="Grassa J C."/>
        </authorList>
    </citation>
    <scope>NUCLEOTIDE SEQUENCE [LARGE SCALE GENOMIC DNA]</scope>
</reference>
<keyword evidence="2" id="KW-1185">Reference proteome</keyword>
<protein>
    <submittedName>
        <fullName evidence="1">Uncharacterized protein</fullName>
    </submittedName>
</protein>